<evidence type="ECO:0000256" key="8">
    <source>
        <dbReference type="SAM" id="Phobius"/>
    </source>
</evidence>
<dbReference type="GO" id="GO:0000166">
    <property type="term" value="F:nucleotide binding"/>
    <property type="evidence" value="ECO:0007669"/>
    <property type="project" value="UniProtKB-KW"/>
</dbReference>
<dbReference type="InterPro" id="IPR006674">
    <property type="entry name" value="HD_domain"/>
</dbReference>
<evidence type="ECO:0000256" key="3">
    <source>
        <dbReference type="ARBA" id="ARBA00022692"/>
    </source>
</evidence>
<protein>
    <submittedName>
        <fullName evidence="10">Predicted metal-dependent phosphohydrolase, HD superfamily</fullName>
    </submittedName>
</protein>
<dbReference type="Pfam" id="PF01966">
    <property type="entry name" value="HD"/>
    <property type="match status" value="1"/>
</dbReference>
<feature type="transmembrane region" description="Helical" evidence="8">
    <location>
        <begin position="376"/>
        <end position="400"/>
    </location>
</feature>
<evidence type="ECO:0000259" key="9">
    <source>
        <dbReference type="SMART" id="SM00471"/>
    </source>
</evidence>
<evidence type="ECO:0000256" key="7">
    <source>
        <dbReference type="ARBA" id="ARBA00023136"/>
    </source>
</evidence>
<dbReference type="GO" id="GO:0051607">
    <property type="term" value="P:defense response to virus"/>
    <property type="evidence" value="ECO:0007669"/>
    <property type="project" value="UniProtKB-KW"/>
</dbReference>
<evidence type="ECO:0000256" key="6">
    <source>
        <dbReference type="ARBA" id="ARBA00023118"/>
    </source>
</evidence>
<dbReference type="InterPro" id="IPR003607">
    <property type="entry name" value="HD/PDEase_dom"/>
</dbReference>
<keyword evidence="2" id="KW-1003">Cell membrane</keyword>
<dbReference type="STRING" id="947013.SAMN04488109_5520"/>
<dbReference type="EMBL" id="FQWQ01000004">
    <property type="protein sequence ID" value="SHH80257.1"/>
    <property type="molecule type" value="Genomic_DNA"/>
</dbReference>
<dbReference type="SMART" id="SM00471">
    <property type="entry name" value="HDc"/>
    <property type="match status" value="1"/>
</dbReference>
<feature type="transmembrane region" description="Helical" evidence="8">
    <location>
        <begin position="253"/>
        <end position="272"/>
    </location>
</feature>
<dbReference type="Pfam" id="PF18967">
    <property type="entry name" value="PycTM"/>
    <property type="match status" value="1"/>
</dbReference>
<dbReference type="GO" id="GO:0005886">
    <property type="term" value="C:plasma membrane"/>
    <property type="evidence" value="ECO:0007669"/>
    <property type="project" value="UniProtKB-SubCell"/>
</dbReference>
<dbReference type="InterPro" id="IPR043760">
    <property type="entry name" value="PycTM_dom"/>
</dbReference>
<dbReference type="GO" id="GO:0016787">
    <property type="term" value="F:hydrolase activity"/>
    <property type="evidence" value="ECO:0007669"/>
    <property type="project" value="UniProtKB-KW"/>
</dbReference>
<dbReference type="Proteomes" id="UP000184212">
    <property type="component" value="Unassembled WGS sequence"/>
</dbReference>
<dbReference type="RefSeq" id="WP_073141025.1">
    <property type="nucleotide sequence ID" value="NZ_FQWQ01000004.1"/>
</dbReference>
<feature type="domain" description="HD/PDEase" evidence="9">
    <location>
        <begin position="25"/>
        <end position="139"/>
    </location>
</feature>
<evidence type="ECO:0000256" key="1">
    <source>
        <dbReference type="ARBA" id="ARBA00004236"/>
    </source>
</evidence>
<keyword evidence="5 8" id="KW-1133">Transmembrane helix</keyword>
<keyword evidence="7 8" id="KW-0472">Membrane</keyword>
<accession>A0A1M5VYH8</accession>
<keyword evidence="11" id="KW-1185">Reference proteome</keyword>
<evidence type="ECO:0000313" key="11">
    <source>
        <dbReference type="Proteomes" id="UP000184212"/>
    </source>
</evidence>
<gene>
    <name evidence="10" type="ORF">SAMN04488109_5520</name>
</gene>
<feature type="transmembrane region" description="Helical" evidence="8">
    <location>
        <begin position="278"/>
        <end position="302"/>
    </location>
</feature>
<keyword evidence="6" id="KW-0051">Antiviral defense</keyword>
<dbReference type="SUPFAM" id="SSF109604">
    <property type="entry name" value="HD-domain/PDEase-like"/>
    <property type="match status" value="1"/>
</dbReference>
<evidence type="ECO:0000256" key="5">
    <source>
        <dbReference type="ARBA" id="ARBA00022989"/>
    </source>
</evidence>
<dbReference type="OrthoDB" id="5728337at2"/>
<proteinExistence type="predicted"/>
<evidence type="ECO:0000256" key="2">
    <source>
        <dbReference type="ARBA" id="ARBA00022475"/>
    </source>
</evidence>
<evidence type="ECO:0000256" key="4">
    <source>
        <dbReference type="ARBA" id="ARBA00022741"/>
    </source>
</evidence>
<keyword evidence="3 8" id="KW-0812">Transmembrane</keyword>
<dbReference type="CDD" id="cd00077">
    <property type="entry name" value="HDc"/>
    <property type="match status" value="1"/>
</dbReference>
<evidence type="ECO:0000313" key="10">
    <source>
        <dbReference type="EMBL" id="SHH80257.1"/>
    </source>
</evidence>
<keyword evidence="10" id="KW-0378">Hydrolase</keyword>
<keyword evidence="4" id="KW-0547">Nucleotide-binding</keyword>
<comment type="subcellular location">
    <subcellularLocation>
        <location evidence="1">Cell membrane</location>
    </subcellularLocation>
</comment>
<organism evidence="10 11">
    <name type="scientific">Chryseolinea serpens</name>
    <dbReference type="NCBI Taxonomy" id="947013"/>
    <lineage>
        <taxon>Bacteria</taxon>
        <taxon>Pseudomonadati</taxon>
        <taxon>Bacteroidota</taxon>
        <taxon>Cytophagia</taxon>
        <taxon>Cytophagales</taxon>
        <taxon>Fulvivirgaceae</taxon>
        <taxon>Chryseolinea</taxon>
    </lineage>
</organism>
<name>A0A1M5VYH8_9BACT</name>
<dbReference type="AlphaFoldDB" id="A0A1M5VYH8"/>
<reference evidence="10 11" key="1">
    <citation type="submission" date="2016-11" db="EMBL/GenBank/DDBJ databases">
        <authorList>
            <person name="Jaros S."/>
            <person name="Januszkiewicz K."/>
            <person name="Wedrychowicz H."/>
        </authorList>
    </citation>
    <scope>NUCLEOTIDE SEQUENCE [LARGE SCALE GENOMIC DNA]</scope>
    <source>
        <strain evidence="10 11">DSM 24574</strain>
    </source>
</reference>
<dbReference type="Gene3D" id="1.10.3210.10">
    <property type="entry name" value="Hypothetical protein af1432"/>
    <property type="match status" value="1"/>
</dbReference>
<sequence length="404" mass="46242">MDSALIKQAQTLAEEIFNDKSFERHRFHNLEHTRDVVEAATTIGKQTQLNADEMESLIVAAWLHDVGYRNGFQNHEEASMKMASEWMTGLGASQQKIRDVVEAIAATKVPQQPFTLIGKVLCDADLYHLSTKSFQVKSNQLREEWALLGIRQLSENDWVKSTLDFMKQHHYQTPYGQTILEEGKKKNMKHLKKLLNGDGISEKKYRKLEEEVVSLQAKLEKAKILKPDRGIETMFRTTSHNHIMLSQMVDNKANILITINSIILSLVVSVLVRKLEENPYLTIPTVILIAVCLATMVFSILASRPNVSSGKFTREDIKNKKTNLLFFGNFHAMGIEEYEWSMKEMMKDADYLYGSLIKDIYYLGKVLGRKYRFLRIAYSIFMFGFVVAILSFIVAFQLAAKANL</sequence>